<evidence type="ECO:0000259" key="1">
    <source>
        <dbReference type="Pfam" id="PF14261"/>
    </source>
</evidence>
<comment type="caution">
    <text evidence="2">The sequence shown here is derived from an EMBL/GenBank/DDBJ whole genome shotgun (WGS) entry which is preliminary data.</text>
</comment>
<dbReference type="Pfam" id="PF14261">
    <property type="entry name" value="DUF4351"/>
    <property type="match status" value="1"/>
</dbReference>
<dbReference type="InterPro" id="IPR025587">
    <property type="entry name" value="DUF4351"/>
</dbReference>
<protein>
    <recommendedName>
        <fullName evidence="1">DUF4351 domain-containing protein</fullName>
    </recommendedName>
</protein>
<name>A0A2R5FPH7_NOSCO</name>
<reference evidence="2 3" key="1">
    <citation type="submission" date="2017-06" db="EMBL/GenBank/DDBJ databases">
        <title>Genome sequencing of cyanobaciteial culture collection at National Institute for Environmental Studies (NIES).</title>
        <authorList>
            <person name="Hirose Y."/>
            <person name="Shimura Y."/>
            <person name="Fujisawa T."/>
            <person name="Nakamura Y."/>
            <person name="Kawachi M."/>
        </authorList>
    </citation>
    <scope>NUCLEOTIDE SEQUENCE [LARGE SCALE GENOMIC DNA]</scope>
    <source>
        <strain evidence="2 3">NIES-4072</strain>
    </source>
</reference>
<dbReference type="PANTHER" id="PTHR35586:SF2">
    <property type="entry name" value="SLL1542 PROTEIN"/>
    <property type="match status" value="1"/>
</dbReference>
<feature type="domain" description="DUF4351" evidence="1">
    <location>
        <begin position="229"/>
        <end position="286"/>
    </location>
</feature>
<evidence type="ECO:0000313" key="3">
    <source>
        <dbReference type="Proteomes" id="UP000245124"/>
    </source>
</evidence>
<gene>
    <name evidence="2" type="ORF">NIES4072_13620</name>
</gene>
<dbReference type="OrthoDB" id="468313at2"/>
<proteinExistence type="predicted"/>
<dbReference type="RefSeq" id="WP_109007857.1">
    <property type="nucleotide sequence ID" value="NZ_BDUD01000001.1"/>
</dbReference>
<dbReference type="Pfam" id="PF11103">
    <property type="entry name" value="DUF2887"/>
    <property type="match status" value="1"/>
</dbReference>
<sequence>MKTDSIFYRLFQTFPSAFFELINLQASEANAYNFASVELKQTAFRIDGVFLPVADTSSQPIYFVEVQFQKDNEFYARLFSEIFLYLRLYAPTTDWRAVVIFPRRSLEPTQIQPYRVLLESQLVTRLYLNELGEVTEHSLGVGIIKLVVVNKKQTPLLVKSLITKTRSEVSDKALQQKVLDLIETIVVYKLPRISRQELIKMFGLGDFDIKTTRIYEEVHDEVYEEVRDEVRQEQTLEVVMRQLRRRLGNLSQQLSERISQLSIEQLENLAEALLDFSTEGDLVVWLQDNLTQT</sequence>
<dbReference type="InterPro" id="IPR010106">
    <property type="entry name" value="RpnA"/>
</dbReference>
<dbReference type="AlphaFoldDB" id="A0A2R5FPH7"/>
<accession>A0A2R5FPH7</accession>
<dbReference type="EMBL" id="BDUD01000001">
    <property type="protein sequence ID" value="GBG17701.1"/>
    <property type="molecule type" value="Genomic_DNA"/>
</dbReference>
<dbReference type="Proteomes" id="UP000245124">
    <property type="component" value="Unassembled WGS sequence"/>
</dbReference>
<dbReference type="InterPro" id="IPR022573">
    <property type="entry name" value="DUF2887"/>
</dbReference>
<organism evidence="2 3">
    <name type="scientific">Nostoc commune NIES-4072</name>
    <dbReference type="NCBI Taxonomy" id="2005467"/>
    <lineage>
        <taxon>Bacteria</taxon>
        <taxon>Bacillati</taxon>
        <taxon>Cyanobacteriota</taxon>
        <taxon>Cyanophyceae</taxon>
        <taxon>Nostocales</taxon>
        <taxon>Nostocaceae</taxon>
        <taxon>Nostoc</taxon>
    </lineage>
</organism>
<keyword evidence="3" id="KW-1185">Reference proteome</keyword>
<dbReference type="NCBIfam" id="TIGR01784">
    <property type="entry name" value="T_den_put_tspse"/>
    <property type="match status" value="1"/>
</dbReference>
<dbReference type="PANTHER" id="PTHR35586">
    <property type="entry name" value="SLL1691 PROTEIN"/>
    <property type="match status" value="1"/>
</dbReference>
<evidence type="ECO:0000313" key="2">
    <source>
        <dbReference type="EMBL" id="GBG17701.1"/>
    </source>
</evidence>